<protein>
    <recommendedName>
        <fullName evidence="6">Oligopeptidase F</fullName>
        <ecNumber evidence="6">3.4.24.-</ecNumber>
    </recommendedName>
</protein>
<proteinExistence type="inferred from homology"/>
<evidence type="ECO:0000256" key="3">
    <source>
        <dbReference type="ARBA" id="ARBA00022801"/>
    </source>
</evidence>
<evidence type="ECO:0000313" key="11">
    <source>
        <dbReference type="Proteomes" id="UP000002027"/>
    </source>
</evidence>
<dbReference type="GO" id="GO:0006518">
    <property type="term" value="P:peptide metabolic process"/>
    <property type="evidence" value="ECO:0007669"/>
    <property type="project" value="TreeGrafter"/>
</dbReference>
<dbReference type="KEGG" id="sti:Sthe_2936"/>
<dbReference type="Gene3D" id="1.10.1370.20">
    <property type="entry name" value="Oligoendopeptidase f, C-terminal domain"/>
    <property type="match status" value="1"/>
</dbReference>
<evidence type="ECO:0000313" key="10">
    <source>
        <dbReference type="EMBL" id="ACZ40343.1"/>
    </source>
</evidence>
<dbReference type="Gene3D" id="1.10.287.830">
    <property type="entry name" value="putative peptidase helix hairpin domain like"/>
    <property type="match status" value="1"/>
</dbReference>
<dbReference type="SUPFAM" id="SSF55486">
    <property type="entry name" value="Metalloproteases ('zincins'), catalytic domain"/>
    <property type="match status" value="1"/>
</dbReference>
<feature type="transmembrane region" description="Helical" evidence="7">
    <location>
        <begin position="520"/>
        <end position="539"/>
    </location>
</feature>
<dbReference type="InParanoid" id="D1C950"/>
<evidence type="ECO:0000256" key="2">
    <source>
        <dbReference type="ARBA" id="ARBA00022723"/>
    </source>
</evidence>
<comment type="similarity">
    <text evidence="6">Belongs to the peptidase M3B family.</text>
</comment>
<dbReference type="GO" id="GO:0006508">
    <property type="term" value="P:proteolysis"/>
    <property type="evidence" value="ECO:0007669"/>
    <property type="project" value="UniProtKB-KW"/>
</dbReference>
<reference evidence="11" key="1">
    <citation type="submission" date="2009-11" db="EMBL/GenBank/DDBJ databases">
        <title>The complete chromosome 2 of Sphaerobacter thermophilus DSM 20745.</title>
        <authorList>
            <person name="Lucas S."/>
            <person name="Copeland A."/>
            <person name="Lapidus A."/>
            <person name="Glavina del Rio T."/>
            <person name="Dalin E."/>
            <person name="Tice H."/>
            <person name="Bruce D."/>
            <person name="Goodwin L."/>
            <person name="Pitluck S."/>
            <person name="Kyrpides N."/>
            <person name="Mavromatis K."/>
            <person name="Ivanova N."/>
            <person name="Mikhailova N."/>
            <person name="LaButti K.M."/>
            <person name="Clum A."/>
            <person name="Sun H.I."/>
            <person name="Brettin T."/>
            <person name="Detter J.C."/>
            <person name="Han C."/>
            <person name="Larimer F."/>
            <person name="Land M."/>
            <person name="Hauser L."/>
            <person name="Markowitz V."/>
            <person name="Cheng J.F."/>
            <person name="Hugenholtz P."/>
            <person name="Woyke T."/>
            <person name="Wu D."/>
            <person name="Steenblock K."/>
            <person name="Schneider S."/>
            <person name="Pukall R."/>
            <person name="Goeker M."/>
            <person name="Klenk H.P."/>
            <person name="Eisen J.A."/>
        </authorList>
    </citation>
    <scope>NUCLEOTIDE SEQUENCE [LARGE SCALE GENOMIC DNA]</scope>
    <source>
        <strain evidence="11">ATCC 49802 / DSM 20745 / S 6022</strain>
    </source>
</reference>
<evidence type="ECO:0000256" key="5">
    <source>
        <dbReference type="ARBA" id="ARBA00023049"/>
    </source>
</evidence>
<dbReference type="GO" id="GO:0046872">
    <property type="term" value="F:metal ion binding"/>
    <property type="evidence" value="ECO:0007669"/>
    <property type="project" value="UniProtKB-UniRule"/>
</dbReference>
<dbReference type="Pfam" id="PF01432">
    <property type="entry name" value="Peptidase_M3"/>
    <property type="match status" value="1"/>
</dbReference>
<keyword evidence="7" id="KW-0812">Transmembrane</keyword>
<keyword evidence="3 6" id="KW-0378">Hydrolase</keyword>
<dbReference type="NCBIfam" id="TIGR00181">
    <property type="entry name" value="pepF"/>
    <property type="match status" value="1"/>
</dbReference>
<evidence type="ECO:0000256" key="4">
    <source>
        <dbReference type="ARBA" id="ARBA00022833"/>
    </source>
</evidence>
<evidence type="ECO:0000256" key="7">
    <source>
        <dbReference type="SAM" id="Phobius"/>
    </source>
</evidence>
<evidence type="ECO:0000256" key="6">
    <source>
        <dbReference type="RuleBase" id="RU368091"/>
    </source>
</evidence>
<keyword evidence="5 6" id="KW-0482">Metalloprotease</keyword>
<evidence type="ECO:0000259" key="9">
    <source>
        <dbReference type="Pfam" id="PF08439"/>
    </source>
</evidence>
<dbReference type="InterPro" id="IPR004438">
    <property type="entry name" value="Peptidase_M3B"/>
</dbReference>
<dbReference type="RefSeq" id="WP_012873379.1">
    <property type="nucleotide sequence ID" value="NC_013524.1"/>
</dbReference>
<name>D1C950_SPHTD</name>
<keyword evidence="7" id="KW-1133">Transmembrane helix</keyword>
<dbReference type="HOGENOM" id="CLU_021290_2_0_0"/>
<organism evidence="10 11">
    <name type="scientific">Sphaerobacter thermophilus (strain ATCC 49802 / DSM 20745 / KCCM 41009 / NCIMB 13125 / S 6022)</name>
    <dbReference type="NCBI Taxonomy" id="479434"/>
    <lineage>
        <taxon>Bacteria</taxon>
        <taxon>Pseudomonadati</taxon>
        <taxon>Thermomicrobiota</taxon>
        <taxon>Thermomicrobia</taxon>
        <taxon>Sphaerobacterales</taxon>
        <taxon>Sphaerobacterineae</taxon>
        <taxon>Sphaerobacteraceae</taxon>
        <taxon>Sphaerobacter</taxon>
    </lineage>
</organism>
<comment type="function">
    <text evidence="6">Has oligopeptidase activity and degrades a variety of small bioactive peptides.</text>
</comment>
<keyword evidence="4 6" id="KW-0862">Zinc</keyword>
<accession>D1C950</accession>
<keyword evidence="1 6" id="KW-0645">Protease</keyword>
<dbReference type="InterPro" id="IPR013647">
    <property type="entry name" value="OligopepF_N_dom"/>
</dbReference>
<evidence type="ECO:0000259" key="8">
    <source>
        <dbReference type="Pfam" id="PF01432"/>
    </source>
</evidence>
<feature type="domain" description="Oligopeptidase F N-terminal" evidence="9">
    <location>
        <begin position="113"/>
        <end position="182"/>
    </location>
</feature>
<feature type="domain" description="Peptidase M3A/M3B catalytic" evidence="8">
    <location>
        <begin position="203"/>
        <end position="583"/>
    </location>
</feature>
<gene>
    <name evidence="10" type="ordered locus">Sthe_2936</name>
</gene>
<dbReference type="Pfam" id="PF08439">
    <property type="entry name" value="Peptidase_M3_N"/>
    <property type="match status" value="1"/>
</dbReference>
<keyword evidence="11" id="KW-1185">Reference proteome</keyword>
<dbReference type="EMBL" id="CP001824">
    <property type="protein sequence ID" value="ACZ40343.1"/>
    <property type="molecule type" value="Genomic_DNA"/>
</dbReference>
<dbReference type="Proteomes" id="UP000002027">
    <property type="component" value="Chromosome 2"/>
</dbReference>
<dbReference type="AlphaFoldDB" id="D1C950"/>
<dbReference type="InterPro" id="IPR001567">
    <property type="entry name" value="Pept_M3A_M3B_dom"/>
</dbReference>
<sequence length="601" mass="68122">MAQMTRDAVPESERWDLTHLFPSAEAWEAERQAVQAALPDIEAFRGTLGQSPQQLLAALSLADQIDERLERLFAYAMLERDEDTRNTAAIQRYEQVMALVVAAGRATAWIQPELLTLTDEQLRGFLDAEPGLEPFRRLIERTIRQRPHVRSAEVEEVLAETAEMAQTASNVFTFFDNADIRFGTVIDSDGTEIELTKARYLRLLESRDRRVRRDAYETLHAPYHAHRNTLGALLTASNQRDAFFARVRRYNSALEAALKPENIPLEVYTNLIDTVHRYLPLLHRYVSLRKRVLGLDEVHMYDLYVPLVEMPKRTFDYQEATDTVVAAFAPLGERYVNAVSEGLRSRWIDVHETPGKRSGGYNLGVYGVHPYVLLNWGGTLNDVFTLAHELGHAMHSHFSAENQPHPTSSYTIFVAEVASTFNEALLRAYLLERSTDPRERAYLVNDALEGIRTTIFRQTMFAEFELLTHQVVEANEGLTPERMMNEYTRLATMYHGPDFAADDQLAVEWSRVPHFYRAFYVYQYATGLIAAMALASAVLSGDEQARDRYLAFLAAGSSKDSLDLLRDAGVDLTTAAPYDAAFATMEEYLNTLEEALSETQA</sequence>
<dbReference type="PANTHER" id="PTHR11804:SF84">
    <property type="entry name" value="SACCHAROLYSIN"/>
    <property type="match status" value="1"/>
</dbReference>
<dbReference type="GO" id="GO:0004222">
    <property type="term" value="F:metalloendopeptidase activity"/>
    <property type="evidence" value="ECO:0007669"/>
    <property type="project" value="UniProtKB-UniRule"/>
</dbReference>
<dbReference type="Gene3D" id="1.20.140.70">
    <property type="entry name" value="Oligopeptidase f, N-terminal domain"/>
    <property type="match status" value="1"/>
</dbReference>
<dbReference type="EC" id="3.4.24.-" evidence="6"/>
<keyword evidence="7" id="KW-0472">Membrane</keyword>
<dbReference type="CDD" id="cd09608">
    <property type="entry name" value="M3B_PepF"/>
    <property type="match status" value="1"/>
</dbReference>
<dbReference type="FunCoup" id="D1C950">
    <property type="interactions" value="1"/>
</dbReference>
<dbReference type="eggNOG" id="COG1164">
    <property type="taxonomic scope" value="Bacteria"/>
</dbReference>
<dbReference type="PANTHER" id="PTHR11804">
    <property type="entry name" value="PROTEASE M3 THIMET OLIGOPEPTIDASE-RELATED"/>
    <property type="match status" value="1"/>
</dbReference>
<reference evidence="10 11" key="2">
    <citation type="journal article" date="2010" name="Stand. Genomic Sci.">
        <title>Complete genome sequence of Desulfohalobium retbaense type strain (HR(100)).</title>
        <authorList>
            <person name="Spring S."/>
            <person name="Nolan M."/>
            <person name="Lapidus A."/>
            <person name="Glavina Del Rio T."/>
            <person name="Copeland A."/>
            <person name="Tice H."/>
            <person name="Cheng J.F."/>
            <person name="Lucas S."/>
            <person name="Land M."/>
            <person name="Chen F."/>
            <person name="Bruce D."/>
            <person name="Goodwin L."/>
            <person name="Pitluck S."/>
            <person name="Ivanova N."/>
            <person name="Mavromatis K."/>
            <person name="Mikhailova N."/>
            <person name="Pati A."/>
            <person name="Chen A."/>
            <person name="Palaniappan K."/>
            <person name="Hauser L."/>
            <person name="Chang Y.J."/>
            <person name="Jeffries C.D."/>
            <person name="Munk C."/>
            <person name="Kiss H."/>
            <person name="Chain P."/>
            <person name="Han C."/>
            <person name="Brettin T."/>
            <person name="Detter J.C."/>
            <person name="Schuler E."/>
            <person name="Goker M."/>
            <person name="Rohde M."/>
            <person name="Bristow J."/>
            <person name="Eisen J.A."/>
            <person name="Markowitz V."/>
            <person name="Hugenholtz P."/>
            <person name="Kyrpides N.C."/>
            <person name="Klenk H.P."/>
        </authorList>
    </citation>
    <scope>NUCLEOTIDE SEQUENCE [LARGE SCALE GENOMIC DNA]</scope>
    <source>
        <strain evidence="11">ATCC 49802 / DSM 20745 / S 6022</strain>
    </source>
</reference>
<dbReference type="InterPro" id="IPR045090">
    <property type="entry name" value="Pept_M3A_M3B"/>
</dbReference>
<dbReference type="InterPro" id="IPR042088">
    <property type="entry name" value="OligoPept_F_C"/>
</dbReference>
<dbReference type="STRING" id="479434.Sthe_2936"/>
<comment type="cofactor">
    <cofactor evidence="6">
        <name>Zn(2+)</name>
        <dbReference type="ChEBI" id="CHEBI:29105"/>
    </cofactor>
    <text evidence="6">Binds 1 zinc ion.</text>
</comment>
<keyword evidence="2 6" id="KW-0479">Metal-binding</keyword>
<evidence type="ECO:0000256" key="1">
    <source>
        <dbReference type="ARBA" id="ARBA00022670"/>
    </source>
</evidence>